<dbReference type="EMBL" id="JAAIUW010000010">
    <property type="protein sequence ID" value="KAF7810757.1"/>
    <property type="molecule type" value="Genomic_DNA"/>
</dbReference>
<evidence type="ECO:0000313" key="2">
    <source>
        <dbReference type="Proteomes" id="UP000634136"/>
    </source>
</evidence>
<dbReference type="Proteomes" id="UP000634136">
    <property type="component" value="Unassembled WGS sequence"/>
</dbReference>
<name>A0A834W633_9FABA</name>
<sequence length="32" mass="3567">MDRTTKTTHKDFQIGWAGLGLIHSLGWAKILA</sequence>
<keyword evidence="2" id="KW-1185">Reference proteome</keyword>
<proteinExistence type="predicted"/>
<evidence type="ECO:0000313" key="1">
    <source>
        <dbReference type="EMBL" id="KAF7810757.1"/>
    </source>
</evidence>
<dbReference type="AlphaFoldDB" id="A0A834W633"/>
<gene>
    <name evidence="1" type="ORF">G2W53_031733</name>
</gene>
<protein>
    <submittedName>
        <fullName evidence="1">Uncharacterized protein</fullName>
    </submittedName>
</protein>
<reference evidence="1" key="1">
    <citation type="submission" date="2020-09" db="EMBL/GenBank/DDBJ databases">
        <title>Genome-Enabled Discovery of Anthraquinone Biosynthesis in Senna tora.</title>
        <authorList>
            <person name="Kang S.-H."/>
            <person name="Pandey R.P."/>
            <person name="Lee C.-M."/>
            <person name="Sim J.-S."/>
            <person name="Jeong J.-T."/>
            <person name="Choi B.-S."/>
            <person name="Jung M."/>
            <person name="Ginzburg D."/>
            <person name="Zhao K."/>
            <person name="Won S.Y."/>
            <person name="Oh T.-J."/>
            <person name="Yu Y."/>
            <person name="Kim N.-H."/>
            <person name="Lee O.R."/>
            <person name="Lee T.-H."/>
            <person name="Bashyal P."/>
            <person name="Kim T.-S."/>
            <person name="Lee W.-H."/>
            <person name="Kawkins C."/>
            <person name="Kim C.-K."/>
            <person name="Kim J.S."/>
            <person name="Ahn B.O."/>
            <person name="Rhee S.Y."/>
            <person name="Sohng J.K."/>
        </authorList>
    </citation>
    <scope>NUCLEOTIDE SEQUENCE</scope>
    <source>
        <tissue evidence="1">Leaf</tissue>
    </source>
</reference>
<accession>A0A834W633</accession>
<organism evidence="1 2">
    <name type="scientific">Senna tora</name>
    <dbReference type="NCBI Taxonomy" id="362788"/>
    <lineage>
        <taxon>Eukaryota</taxon>
        <taxon>Viridiplantae</taxon>
        <taxon>Streptophyta</taxon>
        <taxon>Embryophyta</taxon>
        <taxon>Tracheophyta</taxon>
        <taxon>Spermatophyta</taxon>
        <taxon>Magnoliopsida</taxon>
        <taxon>eudicotyledons</taxon>
        <taxon>Gunneridae</taxon>
        <taxon>Pentapetalae</taxon>
        <taxon>rosids</taxon>
        <taxon>fabids</taxon>
        <taxon>Fabales</taxon>
        <taxon>Fabaceae</taxon>
        <taxon>Caesalpinioideae</taxon>
        <taxon>Cassia clade</taxon>
        <taxon>Senna</taxon>
    </lineage>
</organism>
<comment type="caution">
    <text evidence="1">The sequence shown here is derived from an EMBL/GenBank/DDBJ whole genome shotgun (WGS) entry which is preliminary data.</text>
</comment>